<dbReference type="PANTHER" id="PTHR33745:SF3">
    <property type="entry name" value="RSBT CO-ANTAGONIST PROTEIN RSBRC"/>
    <property type="match status" value="1"/>
</dbReference>
<dbReference type="OrthoDB" id="9800154at2"/>
<dbReference type="InterPro" id="IPR051932">
    <property type="entry name" value="Bact_StressResp_Reg"/>
</dbReference>
<comment type="caution">
    <text evidence="3">The sequence shown here is derived from an EMBL/GenBank/DDBJ whole genome shotgun (WGS) entry which is preliminary data.</text>
</comment>
<dbReference type="PANTHER" id="PTHR33745">
    <property type="entry name" value="RSBT ANTAGONIST PROTEIN RSBS-RELATED"/>
    <property type="match status" value="1"/>
</dbReference>
<dbReference type="AlphaFoldDB" id="A0A5R9F938"/>
<evidence type="ECO:0000313" key="4">
    <source>
        <dbReference type="Proteomes" id="UP000308230"/>
    </source>
</evidence>
<dbReference type="RefSeq" id="WP_138127825.1">
    <property type="nucleotide sequence ID" value="NZ_SWLG01000012.1"/>
</dbReference>
<proteinExistence type="predicted"/>
<keyword evidence="4" id="KW-1185">Reference proteome</keyword>
<dbReference type="Pfam" id="PF01740">
    <property type="entry name" value="STAS"/>
    <property type="match status" value="1"/>
</dbReference>
<dbReference type="InterPro" id="IPR036513">
    <property type="entry name" value="STAS_dom_sf"/>
</dbReference>
<dbReference type="EMBL" id="SWLG01000012">
    <property type="protein sequence ID" value="TLS36215.1"/>
    <property type="molecule type" value="Genomic_DNA"/>
</dbReference>
<evidence type="ECO:0000313" key="3">
    <source>
        <dbReference type="EMBL" id="TLS36215.1"/>
    </source>
</evidence>
<dbReference type="SUPFAM" id="SSF52091">
    <property type="entry name" value="SpoIIaa-like"/>
    <property type="match status" value="1"/>
</dbReference>
<feature type="domain" description="STAS" evidence="2">
    <location>
        <begin position="165"/>
        <end position="276"/>
    </location>
</feature>
<dbReference type="CDD" id="cd07041">
    <property type="entry name" value="STAS_RsbR_RsbS_like"/>
    <property type="match status" value="1"/>
</dbReference>
<dbReference type="Proteomes" id="UP000308230">
    <property type="component" value="Unassembled WGS sequence"/>
</dbReference>
<sequence>MRTENMLVDIKSSIKQNILNRKDELRDIIKQERERKYPNNLQEKYDALFQWRGDLIEMYADSIVMDTQEAVKHVAKWGREVSEFLVEIDMPLDLAIDEIRYYRNFIGGMIRDIAENEGMGLKEFYELISSYDSVVDHAVQIISVSYMQKHKSNLHAAKAEIDELSVPIIQVSHDVGVLPLVGDLDTERARLLMDTVLSESSKKGYSYLIIDLSGVPVIDTMVSNQIFKVISALKLLGVETKLSGIRPEIAHTMVNLGISFKDTLSFSSLYQALEYIGFKYN</sequence>
<dbReference type="Gene3D" id="3.30.750.24">
    <property type="entry name" value="STAS domain"/>
    <property type="match status" value="1"/>
</dbReference>
<accession>A0A5R9F938</accession>
<evidence type="ECO:0000256" key="1">
    <source>
        <dbReference type="ARBA" id="ARBA00022553"/>
    </source>
</evidence>
<protein>
    <submittedName>
        <fullName evidence="3">STAS domain-containing protein</fullName>
    </submittedName>
</protein>
<dbReference type="PROSITE" id="PS50801">
    <property type="entry name" value="STAS"/>
    <property type="match status" value="1"/>
</dbReference>
<evidence type="ECO:0000259" key="2">
    <source>
        <dbReference type="PROSITE" id="PS50801"/>
    </source>
</evidence>
<keyword evidence="1" id="KW-0597">Phosphoprotein</keyword>
<gene>
    <name evidence="3" type="ORF">FCL54_16405</name>
</gene>
<organism evidence="3 4">
    <name type="scientific">Exobacillus caeni</name>
    <dbReference type="NCBI Taxonomy" id="2574798"/>
    <lineage>
        <taxon>Bacteria</taxon>
        <taxon>Bacillati</taxon>
        <taxon>Bacillota</taxon>
        <taxon>Bacilli</taxon>
        <taxon>Bacillales</taxon>
        <taxon>Guptibacillaceae</taxon>
        <taxon>Exobacillus</taxon>
    </lineage>
</organism>
<reference evidence="3 4" key="1">
    <citation type="submission" date="2019-04" db="EMBL/GenBank/DDBJ databases">
        <title>Bacillus caeni sp. nov., a bacterium isolated from mangrove sediment.</title>
        <authorList>
            <person name="Huang H."/>
            <person name="Mo K."/>
            <person name="Hu Y."/>
        </authorList>
    </citation>
    <scope>NUCLEOTIDE SEQUENCE [LARGE SCALE GENOMIC DNA]</scope>
    <source>
        <strain evidence="3 4">HB172195</strain>
    </source>
</reference>
<dbReference type="InterPro" id="IPR002645">
    <property type="entry name" value="STAS_dom"/>
</dbReference>
<name>A0A5R9F938_9BACL</name>